<evidence type="ECO:0000313" key="12">
    <source>
        <dbReference type="Proteomes" id="UP000005239"/>
    </source>
</evidence>
<dbReference type="SUPFAM" id="SSF48508">
    <property type="entry name" value="Nuclear receptor ligand-binding domain"/>
    <property type="match status" value="1"/>
</dbReference>
<sequence length="621" mass="69429">MQISLITKEELDIGDHTNPALDCAPSTSFATNPLQCQSISDSKIKVPPKKFKNVRKSDGFKCVVCGDKPTGYHYDVLSCNGCKTFYRRTIIAGRSFSCTKGGKCDFDKDFRCACRACRFQKCVAVGMNAKGIQWPSGAKRKSVSSISVSEDDYSTDLSDSPPNLRAIDSLPQTIANVSESAYCGEIIDLLTKEDRIASIRDKCSLFTSHKLSDILKMPLILGSSQPSDRFRSDELQTRTEYFTKLYSINPIKFWMISDLHLVTEYSKSFTAFNGLSQMDKMVLLAHMGGLQLMISQSFYSAKNGHGTTTFPDGTVALEEIDNNRCSTVLRSVNTPWVVELFSLPVQLFKDLNLSDASYALLRAVALFSPVDDDLSLEGRKLISAERERLTDLLTRRLFSEHGSEAPMKMVGIQSMIQTMYRLNERRREQFIYFNVVRKDLQLSPLGRGYSNDIRFFSLYIVFLVMTSSSPQIDLTEEDISLRWMFNPIGIREEINNISIVCHANPDRGALFPLLAERGKLMVAGSNMSIPQFMARIGGLARPTPIPVQTLFSPSRPVTNEKKKMQSSISGTAQISYGAPVLLQEQRNPPSVRDFLASHNALNNLSLSEGNEPALKRAREED</sequence>
<evidence type="ECO:0000256" key="8">
    <source>
        <dbReference type="ARBA" id="ARBA00023163"/>
    </source>
</evidence>
<dbReference type="Gene3D" id="3.30.50.10">
    <property type="entry name" value="Erythroid Transcription Factor GATA-1, subunit A"/>
    <property type="match status" value="1"/>
</dbReference>
<dbReference type="Pfam" id="PF00105">
    <property type="entry name" value="zf-C4"/>
    <property type="match status" value="1"/>
</dbReference>
<evidence type="ECO:0000256" key="4">
    <source>
        <dbReference type="ARBA" id="ARBA00022771"/>
    </source>
</evidence>
<keyword evidence="8" id="KW-0804">Transcription</keyword>
<evidence type="ECO:0000256" key="9">
    <source>
        <dbReference type="ARBA" id="ARBA00023170"/>
    </source>
</evidence>
<dbReference type="GO" id="GO:0000978">
    <property type="term" value="F:RNA polymerase II cis-regulatory region sequence-specific DNA binding"/>
    <property type="evidence" value="ECO:0000318"/>
    <property type="project" value="GO_Central"/>
</dbReference>
<accession>A0A8R1U9U1</accession>
<dbReference type="AlphaFoldDB" id="A0A2A6CZK3"/>
<dbReference type="InterPro" id="IPR050274">
    <property type="entry name" value="Nuclear_hormone_rcpt_NR2"/>
</dbReference>
<proteinExistence type="inferred from homology"/>
<dbReference type="Pfam" id="PF00104">
    <property type="entry name" value="Hormone_recep"/>
    <property type="match status" value="1"/>
</dbReference>
<dbReference type="Proteomes" id="UP000005239">
    <property type="component" value="Unassembled WGS sequence"/>
</dbReference>
<organism evidence="11 12">
    <name type="scientific">Pristionchus pacificus</name>
    <name type="common">Parasitic nematode worm</name>
    <dbReference type="NCBI Taxonomy" id="54126"/>
    <lineage>
        <taxon>Eukaryota</taxon>
        <taxon>Metazoa</taxon>
        <taxon>Ecdysozoa</taxon>
        <taxon>Nematoda</taxon>
        <taxon>Chromadorea</taxon>
        <taxon>Rhabditida</taxon>
        <taxon>Rhabditina</taxon>
        <taxon>Diplogasteromorpha</taxon>
        <taxon>Diplogasteroidea</taxon>
        <taxon>Neodiplogasteridae</taxon>
        <taxon>Pristionchus</taxon>
    </lineage>
</organism>
<dbReference type="InterPro" id="IPR035500">
    <property type="entry name" value="NHR-like_dom_sf"/>
</dbReference>
<dbReference type="GO" id="GO:0030154">
    <property type="term" value="P:cell differentiation"/>
    <property type="evidence" value="ECO:0000318"/>
    <property type="project" value="GO_Central"/>
</dbReference>
<comment type="similarity">
    <text evidence="2">Belongs to the nuclear hormone receptor family.</text>
</comment>
<dbReference type="PRINTS" id="PR00047">
    <property type="entry name" value="STROIDFINGER"/>
</dbReference>
<dbReference type="InterPro" id="IPR000536">
    <property type="entry name" value="Nucl_hrmn_rcpt_lig-bd"/>
</dbReference>
<reference evidence="12" key="1">
    <citation type="journal article" date="2008" name="Nat. Genet.">
        <title>The Pristionchus pacificus genome provides a unique perspective on nematode lifestyle and parasitism.</title>
        <authorList>
            <person name="Dieterich C."/>
            <person name="Clifton S.W."/>
            <person name="Schuster L.N."/>
            <person name="Chinwalla A."/>
            <person name="Delehaunty K."/>
            <person name="Dinkelacker I."/>
            <person name="Fulton L."/>
            <person name="Fulton R."/>
            <person name="Godfrey J."/>
            <person name="Minx P."/>
            <person name="Mitreva M."/>
            <person name="Roeseler W."/>
            <person name="Tian H."/>
            <person name="Witte H."/>
            <person name="Yang S.P."/>
            <person name="Wilson R.K."/>
            <person name="Sommer R.J."/>
        </authorList>
    </citation>
    <scope>NUCLEOTIDE SEQUENCE [LARGE SCALE GENOMIC DNA]</scope>
    <source>
        <strain evidence="12">PS312</strain>
    </source>
</reference>
<evidence type="ECO:0000256" key="1">
    <source>
        <dbReference type="ARBA" id="ARBA00004123"/>
    </source>
</evidence>
<dbReference type="InterPro" id="IPR049636">
    <property type="entry name" value="HNF4-like_DBD"/>
</dbReference>
<dbReference type="CDD" id="cd06960">
    <property type="entry name" value="NR_DBD_HNF4A"/>
    <property type="match status" value="1"/>
</dbReference>
<evidence type="ECO:0000313" key="11">
    <source>
        <dbReference type="EnsemblMetazoa" id="PPA10846.1"/>
    </source>
</evidence>
<dbReference type="GO" id="GO:0006357">
    <property type="term" value="P:regulation of transcription by RNA polymerase II"/>
    <property type="evidence" value="ECO:0000318"/>
    <property type="project" value="GO_Central"/>
</dbReference>
<keyword evidence="4" id="KW-0863">Zinc-finger</keyword>
<keyword evidence="12" id="KW-1185">Reference proteome</keyword>
<dbReference type="InterPro" id="IPR001628">
    <property type="entry name" value="Znf_hrmn_rcpt"/>
</dbReference>
<dbReference type="InterPro" id="IPR013088">
    <property type="entry name" value="Znf_NHR/GATA"/>
</dbReference>
<keyword evidence="10" id="KW-0539">Nucleus</keyword>
<evidence type="ECO:0000256" key="7">
    <source>
        <dbReference type="ARBA" id="ARBA00023125"/>
    </source>
</evidence>
<dbReference type="SMART" id="SM00399">
    <property type="entry name" value="ZnF_C4"/>
    <property type="match status" value="1"/>
</dbReference>
<dbReference type="EnsemblMetazoa" id="PPA10846.1">
    <property type="protein sequence ID" value="PPA10846.1"/>
    <property type="gene ID" value="WBGene00100400"/>
</dbReference>
<evidence type="ECO:0000256" key="5">
    <source>
        <dbReference type="ARBA" id="ARBA00022833"/>
    </source>
</evidence>
<keyword evidence="9" id="KW-0675">Receptor</keyword>
<keyword evidence="7" id="KW-0238">DNA-binding</keyword>
<dbReference type="SUPFAM" id="SSF57716">
    <property type="entry name" value="Glucocorticoid receptor-like (DNA-binding domain)"/>
    <property type="match status" value="1"/>
</dbReference>
<name>A0A2A6CZK3_PRIPA</name>
<gene>
    <name evidence="11" type="primary">WBGene00100400</name>
</gene>
<evidence type="ECO:0000256" key="2">
    <source>
        <dbReference type="ARBA" id="ARBA00005993"/>
    </source>
</evidence>
<dbReference type="GO" id="GO:0004879">
    <property type="term" value="F:nuclear receptor activity"/>
    <property type="evidence" value="ECO:0000318"/>
    <property type="project" value="GO_Central"/>
</dbReference>
<dbReference type="SMART" id="SM00430">
    <property type="entry name" value="HOLI"/>
    <property type="match status" value="1"/>
</dbReference>
<dbReference type="GO" id="GO:0005634">
    <property type="term" value="C:nucleus"/>
    <property type="evidence" value="ECO:0007669"/>
    <property type="project" value="UniProtKB-SubCell"/>
</dbReference>
<keyword evidence="5" id="KW-0862">Zinc</keyword>
<keyword evidence="6" id="KW-0805">Transcription regulation</keyword>
<reference evidence="11" key="2">
    <citation type="submission" date="2022-06" db="UniProtKB">
        <authorList>
            <consortium name="EnsemblMetazoa"/>
        </authorList>
    </citation>
    <scope>IDENTIFICATION</scope>
    <source>
        <strain evidence="11">PS312</strain>
    </source>
</reference>
<evidence type="ECO:0000256" key="10">
    <source>
        <dbReference type="ARBA" id="ARBA00023242"/>
    </source>
</evidence>
<dbReference type="GO" id="GO:0008270">
    <property type="term" value="F:zinc ion binding"/>
    <property type="evidence" value="ECO:0007669"/>
    <property type="project" value="UniProtKB-KW"/>
</dbReference>
<protein>
    <submittedName>
        <fullName evidence="11">Nhr-120 protein</fullName>
    </submittedName>
</protein>
<dbReference type="FunFam" id="3.30.50.10:FF:000030">
    <property type="entry name" value="Nuclear Hormone Receptor family"/>
    <property type="match status" value="1"/>
</dbReference>
<dbReference type="PROSITE" id="PS51030">
    <property type="entry name" value="NUCLEAR_REC_DBD_2"/>
    <property type="match status" value="1"/>
</dbReference>
<evidence type="ECO:0000256" key="3">
    <source>
        <dbReference type="ARBA" id="ARBA00022723"/>
    </source>
</evidence>
<dbReference type="PANTHER" id="PTHR24083">
    <property type="entry name" value="NUCLEAR HORMONE RECEPTOR"/>
    <property type="match status" value="1"/>
</dbReference>
<evidence type="ECO:0000256" key="6">
    <source>
        <dbReference type="ARBA" id="ARBA00023015"/>
    </source>
</evidence>
<dbReference type="PROSITE" id="PS51843">
    <property type="entry name" value="NR_LBD"/>
    <property type="match status" value="1"/>
</dbReference>
<keyword evidence="3" id="KW-0479">Metal-binding</keyword>
<accession>A0A2A6CZK3</accession>
<dbReference type="Gene3D" id="1.10.565.10">
    <property type="entry name" value="Retinoid X Receptor"/>
    <property type="match status" value="1"/>
</dbReference>
<comment type="subcellular location">
    <subcellularLocation>
        <location evidence="1">Nucleus</location>
    </subcellularLocation>
</comment>